<accession>A0A8H6YUC9</accession>
<dbReference type="PANTHER" id="PTHR34587">
    <property type="entry name" value="VWFA DOMAIN-CONTAINING PROTEIN"/>
    <property type="match status" value="1"/>
</dbReference>
<dbReference type="EMBL" id="JACAZH010000007">
    <property type="protein sequence ID" value="KAF7364040.1"/>
    <property type="molecule type" value="Genomic_DNA"/>
</dbReference>
<keyword evidence="2" id="KW-1133">Transmembrane helix</keyword>
<keyword evidence="4" id="KW-1185">Reference proteome</keyword>
<feature type="region of interest" description="Disordered" evidence="1">
    <location>
        <begin position="589"/>
        <end position="614"/>
    </location>
</feature>
<feature type="region of interest" description="Disordered" evidence="1">
    <location>
        <begin position="66"/>
        <end position="86"/>
    </location>
</feature>
<evidence type="ECO:0000256" key="1">
    <source>
        <dbReference type="SAM" id="MobiDB-lite"/>
    </source>
</evidence>
<gene>
    <name evidence="3" type="ORF">MSAN_01062700</name>
</gene>
<keyword evidence="2" id="KW-0472">Membrane</keyword>
<reference evidence="3" key="1">
    <citation type="submission" date="2020-05" db="EMBL/GenBank/DDBJ databases">
        <title>Mycena genomes resolve the evolution of fungal bioluminescence.</title>
        <authorList>
            <person name="Tsai I.J."/>
        </authorList>
    </citation>
    <scope>NUCLEOTIDE SEQUENCE</scope>
    <source>
        <strain evidence="3">160909Yilan</strain>
    </source>
</reference>
<comment type="caution">
    <text evidence="3">The sequence shown here is derived from an EMBL/GenBank/DDBJ whole genome shotgun (WGS) entry which is preliminary data.</text>
</comment>
<evidence type="ECO:0000313" key="3">
    <source>
        <dbReference type="EMBL" id="KAF7364040.1"/>
    </source>
</evidence>
<proteinExistence type="predicted"/>
<dbReference type="PANTHER" id="PTHR34587:SF2">
    <property type="entry name" value="G-PROTEIN COUPLED RECEPTORS FAMILY 1 PROFILE DOMAIN-CONTAINING PROTEIN"/>
    <property type="match status" value="1"/>
</dbReference>
<dbReference type="OrthoDB" id="2336871at2759"/>
<protein>
    <submittedName>
        <fullName evidence="3">Uncharacterized protein</fullName>
    </submittedName>
</protein>
<feature type="transmembrane region" description="Helical" evidence="2">
    <location>
        <begin position="623"/>
        <end position="648"/>
    </location>
</feature>
<dbReference type="AlphaFoldDB" id="A0A8H6YUC9"/>
<organism evidence="3 4">
    <name type="scientific">Mycena sanguinolenta</name>
    <dbReference type="NCBI Taxonomy" id="230812"/>
    <lineage>
        <taxon>Eukaryota</taxon>
        <taxon>Fungi</taxon>
        <taxon>Dikarya</taxon>
        <taxon>Basidiomycota</taxon>
        <taxon>Agaricomycotina</taxon>
        <taxon>Agaricomycetes</taxon>
        <taxon>Agaricomycetidae</taxon>
        <taxon>Agaricales</taxon>
        <taxon>Marasmiineae</taxon>
        <taxon>Mycenaceae</taxon>
        <taxon>Mycena</taxon>
    </lineage>
</organism>
<feature type="region of interest" description="Disordered" evidence="1">
    <location>
        <begin position="683"/>
        <end position="711"/>
    </location>
</feature>
<dbReference type="Proteomes" id="UP000623467">
    <property type="component" value="Unassembled WGS sequence"/>
</dbReference>
<dbReference type="InterPro" id="IPR053216">
    <property type="entry name" value="Appressorial_penetr-assoc"/>
</dbReference>
<keyword evidence="2" id="KW-0812">Transmembrane</keyword>
<name>A0A8H6YUC9_9AGAR</name>
<evidence type="ECO:0000313" key="4">
    <source>
        <dbReference type="Proteomes" id="UP000623467"/>
    </source>
</evidence>
<evidence type="ECO:0000256" key="2">
    <source>
        <dbReference type="SAM" id="Phobius"/>
    </source>
</evidence>
<sequence>MLITVCYSPLGGDIRSILLSFPPSCVLLVFLPPCVMDSASWGRGDHDSTSGAGSLCRRVRQAPVNRSFQAPRATGRPEYSSSFSGARRSKLRHLRAALKARAAADAQTSLTLDPSVIASSFTRNGVIAVSDVPNNASLTSSNNFINFCATTTAPISNGAQLASGSCNPAPMGLIPTVNNMPSVLITQPAKGATVQANTTFSLQLLATNLQTGVFTSFTSNFLSAPQQLNSAGLVLGHFHVVIDPLDALDSTFPTDSLDFAYFSIVLDAATAGEINTEVTNGLPEGFYRMTVTPRAANHQPVLVPTAEHGALNDVTYFTVTADGNPGSIPAVKRRSLRPVYTPRHAAEAQRTVFRRDNATAAQTSLTLLSSVIATGFESAQDVSRPGQSSSLTSSNNFINFCDTTTLPLINGTTQTVTGFCNPAPLGLLPAATQMACSPTSKFTYPRNGDIIAPDASMTIGLAVTNFATGDFANEDTNFLAAPQQLDSNGLIQGHPYIVIEQLSSDTPAPSNPLKFVFLKGMTGVADNTGVITTTMSGGLPVGSYRLSSIIAAANSQPVLLPILEHGAVDDAIYFTVEDGASLPTNQTALPISPSTSASATAGVPTRSATSSSPASAAIKQTNVAAAVGGALAGIALIALGIIGIWFFIRQRRNRRARMLNGSVVLTSEDFDALQPVPFVAETSGGPSMSKLTSPPAAYVSEKSPPPRRTSSLVSAAPSYHTVLRM</sequence>